<organism evidence="2 3">
    <name type="scientific">Hymenobacter monticola</name>
    <dbReference type="NCBI Taxonomy" id="1705399"/>
    <lineage>
        <taxon>Bacteria</taxon>
        <taxon>Pseudomonadati</taxon>
        <taxon>Bacteroidota</taxon>
        <taxon>Cytophagia</taxon>
        <taxon>Cytophagales</taxon>
        <taxon>Hymenobacteraceae</taxon>
        <taxon>Hymenobacter</taxon>
    </lineage>
</organism>
<dbReference type="EMBL" id="CP094534">
    <property type="protein sequence ID" value="UOE34228.1"/>
    <property type="molecule type" value="Genomic_DNA"/>
</dbReference>
<evidence type="ECO:0000313" key="2">
    <source>
        <dbReference type="EMBL" id="UOE34228.1"/>
    </source>
</evidence>
<protein>
    <submittedName>
        <fullName evidence="2">Uncharacterized protein</fullName>
    </submittedName>
</protein>
<evidence type="ECO:0000256" key="1">
    <source>
        <dbReference type="SAM" id="MobiDB-lite"/>
    </source>
</evidence>
<accession>A0ABY4B8Y6</accession>
<dbReference type="Proteomes" id="UP000831390">
    <property type="component" value="Chromosome"/>
</dbReference>
<proteinExistence type="predicted"/>
<gene>
    <name evidence="2" type="ORF">MTP16_00925</name>
</gene>
<sequence>MLDDPFGGARRQGRLEVPVVAVVGFEVQLVGVGIQYVAQAGGAEQKLLLVGRQRGPPRVEPRLVGHGQRVAQPAHHGVVQQVHLLAAVVGGQPDAAQRVLQHRQLVLALPNVIQQALHQPLADAVAAEQRRPLDDFLKLVAQQPGHKVLAGSHLLYQPPKLGALPHKVGAHGAHYVNGQVLGLGQPGGFQQQVHHGLGGGVGLVAVVVFGVGEKLLKLVHHQQQVGGLPLALALLVRQRARGVGGRGAQLRGLVELHQRGKALFQLGFHRAAAVRQPERRGQRLGQVAQGAALGAESGHGPAAVAGRHKAGPHLGQHPGKHERRLAVARGAGYHHKPLLHQQGQALGDVALAAPEVDGLVFGEGAQAGIGTNGFVEPKQSRRGSGKNIHRSRHSACLRSCLRQQDLRIRQMLDVGSSYSGIGCRQ</sequence>
<feature type="region of interest" description="Disordered" evidence="1">
    <location>
        <begin position="372"/>
        <end position="391"/>
    </location>
</feature>
<name>A0ABY4B8Y6_9BACT</name>
<feature type="compositionally biased region" description="Basic residues" evidence="1">
    <location>
        <begin position="380"/>
        <end position="391"/>
    </location>
</feature>
<evidence type="ECO:0000313" key="3">
    <source>
        <dbReference type="Proteomes" id="UP000831390"/>
    </source>
</evidence>
<reference evidence="2 3" key="1">
    <citation type="submission" date="2022-03" db="EMBL/GenBank/DDBJ databases">
        <title>Hymenobactersp. isolated from the air.</title>
        <authorList>
            <person name="Won M."/>
            <person name="Kwon S.-W."/>
        </authorList>
    </citation>
    <scope>NUCLEOTIDE SEQUENCE [LARGE SCALE GENOMIC DNA]</scope>
    <source>
        <strain evidence="2 3">KACC 22596</strain>
    </source>
</reference>
<keyword evidence="3" id="KW-1185">Reference proteome</keyword>